<protein>
    <submittedName>
        <fullName evidence="5">Mismatch-specific DNA-glycosylase</fullName>
    </submittedName>
</protein>
<keyword evidence="1" id="KW-0227">DNA damage</keyword>
<dbReference type="Proteomes" id="UP001173578">
    <property type="component" value="Unassembled WGS sequence"/>
</dbReference>
<dbReference type="RefSeq" id="WP_188319736.1">
    <property type="nucleotide sequence ID" value="NZ_JACALR010000004.1"/>
</dbReference>
<keyword evidence="3" id="KW-0234">DNA repair</keyword>
<feature type="domain" description="Uracil-DNA glycosylase-like" evidence="4">
    <location>
        <begin position="8"/>
        <end position="150"/>
    </location>
</feature>
<evidence type="ECO:0000313" key="6">
    <source>
        <dbReference type="Proteomes" id="UP001173578"/>
    </source>
</evidence>
<evidence type="ECO:0000256" key="3">
    <source>
        <dbReference type="ARBA" id="ARBA00023204"/>
    </source>
</evidence>
<evidence type="ECO:0000256" key="2">
    <source>
        <dbReference type="ARBA" id="ARBA00022801"/>
    </source>
</evidence>
<name>A0AAW7DMX6_9FLAO</name>
<dbReference type="GO" id="GO:0006285">
    <property type="term" value="P:base-excision repair, AP site formation"/>
    <property type="evidence" value="ECO:0007669"/>
    <property type="project" value="InterPro"/>
</dbReference>
<evidence type="ECO:0000259" key="4">
    <source>
        <dbReference type="Pfam" id="PF03167"/>
    </source>
</evidence>
<dbReference type="Gene3D" id="3.40.470.10">
    <property type="entry name" value="Uracil-DNA glycosylase-like domain"/>
    <property type="match status" value="1"/>
</dbReference>
<sequence length="166" mass="18716">MEILKDLLKENLDIVFCGTAVGNKSAKVNAYYAGNGNQFYSALKTIGLTNELVEPQNYKTLLDYKIGLTDLIKTDFGNDNEIDQSTYDVKGFLEKINLYKPKLVVFNGKEAGRVFLNKTKTSQVNFGLIEDLELNQTKFFIAPSTSGSARGYWDISIWEDILNHIK</sequence>
<dbReference type="InterPro" id="IPR036895">
    <property type="entry name" value="Uracil-DNA_glycosylase-like_sf"/>
</dbReference>
<evidence type="ECO:0000256" key="1">
    <source>
        <dbReference type="ARBA" id="ARBA00022763"/>
    </source>
</evidence>
<accession>A0AAW7DMX6</accession>
<reference evidence="5" key="2">
    <citation type="journal article" date="2022" name="Sci. Total Environ.">
        <title>Prevalence, transmission, and molecular epidemiology of tet(X)-positive bacteria among humans, animals, and environmental niches in China: An epidemiological, and genomic-based study.</title>
        <authorList>
            <person name="Dong N."/>
            <person name="Zeng Y."/>
            <person name="Cai C."/>
            <person name="Sun C."/>
            <person name="Lu J."/>
            <person name="Liu C."/>
            <person name="Zhou H."/>
            <person name="Sun Q."/>
            <person name="Shu L."/>
            <person name="Wang H."/>
            <person name="Wang Y."/>
            <person name="Wang S."/>
            <person name="Wu C."/>
            <person name="Chan E.W."/>
            <person name="Chen G."/>
            <person name="Shen Z."/>
            <person name="Chen S."/>
            <person name="Zhang R."/>
        </authorList>
    </citation>
    <scope>NUCLEOTIDE SEQUENCE</scope>
    <source>
        <strain evidence="5">210</strain>
    </source>
</reference>
<dbReference type="InterPro" id="IPR015637">
    <property type="entry name" value="MUG/TDG"/>
</dbReference>
<dbReference type="GO" id="GO:0008263">
    <property type="term" value="F:pyrimidine-specific mismatch base pair DNA N-glycosylase activity"/>
    <property type="evidence" value="ECO:0007669"/>
    <property type="project" value="TreeGrafter"/>
</dbReference>
<reference evidence="5" key="1">
    <citation type="submission" date="2020-06" db="EMBL/GenBank/DDBJ databases">
        <authorList>
            <person name="Dong N."/>
        </authorList>
    </citation>
    <scope>NUCLEOTIDE SEQUENCE</scope>
    <source>
        <strain evidence="5">210</strain>
    </source>
</reference>
<gene>
    <name evidence="5" type="ORF">HX095_10490</name>
</gene>
<dbReference type="PANTHER" id="PTHR12159">
    <property type="entry name" value="G/T AND G/U MISMATCH-SPECIFIC DNA GLYCOSYLASE"/>
    <property type="match status" value="1"/>
</dbReference>
<keyword evidence="2" id="KW-0378">Hydrolase</keyword>
<dbReference type="EMBL" id="JACALR010000004">
    <property type="protein sequence ID" value="MDM1551641.1"/>
    <property type="molecule type" value="Genomic_DNA"/>
</dbReference>
<evidence type="ECO:0000313" key="5">
    <source>
        <dbReference type="EMBL" id="MDM1551641.1"/>
    </source>
</evidence>
<dbReference type="SUPFAM" id="SSF52141">
    <property type="entry name" value="Uracil-DNA glycosylase-like"/>
    <property type="match status" value="1"/>
</dbReference>
<dbReference type="Pfam" id="PF03167">
    <property type="entry name" value="UDG"/>
    <property type="match status" value="1"/>
</dbReference>
<dbReference type="GO" id="GO:0004844">
    <property type="term" value="F:uracil DNA N-glycosylase activity"/>
    <property type="evidence" value="ECO:0007669"/>
    <property type="project" value="TreeGrafter"/>
</dbReference>
<dbReference type="PANTHER" id="PTHR12159:SF9">
    <property type="entry name" value="G_T MISMATCH-SPECIFIC THYMINE DNA GLYCOSYLASE"/>
    <property type="match status" value="1"/>
</dbReference>
<organism evidence="5 6">
    <name type="scientific">Empedobacter falsenii</name>
    <dbReference type="NCBI Taxonomy" id="343874"/>
    <lineage>
        <taxon>Bacteria</taxon>
        <taxon>Pseudomonadati</taxon>
        <taxon>Bacteroidota</taxon>
        <taxon>Flavobacteriia</taxon>
        <taxon>Flavobacteriales</taxon>
        <taxon>Weeksellaceae</taxon>
        <taxon>Empedobacter</taxon>
    </lineage>
</organism>
<comment type="caution">
    <text evidence="5">The sequence shown here is derived from an EMBL/GenBank/DDBJ whole genome shotgun (WGS) entry which is preliminary data.</text>
</comment>
<dbReference type="InterPro" id="IPR005122">
    <property type="entry name" value="Uracil-DNA_glycosylase-like"/>
</dbReference>
<dbReference type="AlphaFoldDB" id="A0AAW7DMX6"/>
<proteinExistence type="predicted"/>
<dbReference type="CDD" id="cd10028">
    <property type="entry name" value="UDG-F2_TDG_MUG"/>
    <property type="match status" value="1"/>
</dbReference>